<dbReference type="Proteomes" id="UP001050808">
    <property type="component" value="Unassembled WGS sequence"/>
</dbReference>
<evidence type="ECO:0000313" key="2">
    <source>
        <dbReference type="Proteomes" id="UP001050808"/>
    </source>
</evidence>
<keyword evidence="2" id="KW-1185">Reference proteome</keyword>
<dbReference type="RefSeq" id="WP_189970345.1">
    <property type="nucleotide sequence ID" value="NZ_BMUA01000035.1"/>
</dbReference>
<comment type="caution">
    <text evidence="1">The sequence shown here is derived from an EMBL/GenBank/DDBJ whole genome shotgun (WGS) entry which is preliminary data.</text>
</comment>
<protein>
    <recommendedName>
        <fullName evidence="3">Secreted protein</fullName>
    </recommendedName>
</protein>
<name>A0ABQ3QL36_9ACTN</name>
<gene>
    <name evidence="1" type="ORF">Sviol_24070</name>
</gene>
<evidence type="ECO:0000313" key="1">
    <source>
        <dbReference type="EMBL" id="GHI37999.1"/>
    </source>
</evidence>
<reference evidence="1" key="1">
    <citation type="submission" date="2024-05" db="EMBL/GenBank/DDBJ databases">
        <title>Whole genome shotgun sequence of Streptomyces violascens NBRC 12920.</title>
        <authorList>
            <person name="Komaki H."/>
            <person name="Tamura T."/>
        </authorList>
    </citation>
    <scope>NUCLEOTIDE SEQUENCE</scope>
    <source>
        <strain evidence="1">NBRC 12920</strain>
    </source>
</reference>
<organism evidence="1 2">
    <name type="scientific">Streptomyces violascens</name>
    <dbReference type="NCBI Taxonomy" id="67381"/>
    <lineage>
        <taxon>Bacteria</taxon>
        <taxon>Bacillati</taxon>
        <taxon>Actinomycetota</taxon>
        <taxon>Actinomycetes</taxon>
        <taxon>Kitasatosporales</taxon>
        <taxon>Streptomycetaceae</taxon>
        <taxon>Streptomyces</taxon>
    </lineage>
</organism>
<dbReference type="EMBL" id="BNDY01000003">
    <property type="protein sequence ID" value="GHI37999.1"/>
    <property type="molecule type" value="Genomic_DNA"/>
</dbReference>
<sequence length="73" mass="7234">MRGGAHAKPQREAGLGPLLVLAVLGALPPALILAPRAVSAAPWVPVGVARPEIAPAETEAAAGSARPAEQTTP</sequence>
<proteinExistence type="predicted"/>
<accession>A0ABQ3QL36</accession>
<evidence type="ECO:0008006" key="3">
    <source>
        <dbReference type="Google" id="ProtNLM"/>
    </source>
</evidence>